<reference evidence="2" key="1">
    <citation type="submission" date="2017-01" db="EMBL/GenBank/DDBJ databases">
        <authorList>
            <person name="Varghese N."/>
            <person name="Submissions S."/>
        </authorList>
    </citation>
    <scope>NUCLEOTIDE SEQUENCE [LARGE SCALE GENOMIC DNA]</scope>
    <source>
        <strain evidence="2">ATCC 51758</strain>
    </source>
</reference>
<proteinExistence type="predicted"/>
<dbReference type="OrthoDB" id="9181919at2"/>
<gene>
    <name evidence="1" type="ORF">SAMN05421829_11465</name>
</gene>
<sequence length="62" mass="6867">MIPQQQAVTKEFGFIAGKAGAKIGSELASRLKRRVDPRCEDYDTQVEAERRDLAAVVVLGYN</sequence>
<protein>
    <submittedName>
        <fullName evidence="1">Uncharacterized protein</fullName>
    </submittedName>
</protein>
<dbReference type="STRING" id="34027.SAMN05421829_11465"/>
<accession>A0A1N7AHU3</accession>
<dbReference type="RefSeq" id="WP_076603636.1">
    <property type="nucleotide sequence ID" value="NZ_FTMD01000014.1"/>
</dbReference>
<keyword evidence="2" id="KW-1185">Reference proteome</keyword>
<evidence type="ECO:0000313" key="2">
    <source>
        <dbReference type="Proteomes" id="UP000186819"/>
    </source>
</evidence>
<evidence type="ECO:0000313" key="1">
    <source>
        <dbReference type="EMBL" id="SIR38619.1"/>
    </source>
</evidence>
<dbReference type="EMBL" id="FTMD01000014">
    <property type="protein sequence ID" value="SIR38619.1"/>
    <property type="molecule type" value="Genomic_DNA"/>
</dbReference>
<dbReference type="AlphaFoldDB" id="A0A1N7AHU3"/>
<dbReference type="Proteomes" id="UP000186819">
    <property type="component" value="Unassembled WGS sequence"/>
</dbReference>
<name>A0A1N7AHU3_9RHOO</name>
<organism evidence="1 2">
    <name type="scientific">Aromatoleum tolulyticum</name>
    <dbReference type="NCBI Taxonomy" id="34027"/>
    <lineage>
        <taxon>Bacteria</taxon>
        <taxon>Pseudomonadati</taxon>
        <taxon>Pseudomonadota</taxon>
        <taxon>Betaproteobacteria</taxon>
        <taxon>Rhodocyclales</taxon>
        <taxon>Rhodocyclaceae</taxon>
        <taxon>Aromatoleum</taxon>
    </lineage>
</organism>